<dbReference type="InterPro" id="IPR001525">
    <property type="entry name" value="C5_MeTfrase"/>
</dbReference>
<organism evidence="9 10">
    <name type="scientific">Aurantiacibacter spongiae</name>
    <dbReference type="NCBI Taxonomy" id="2488860"/>
    <lineage>
        <taxon>Bacteria</taxon>
        <taxon>Pseudomonadati</taxon>
        <taxon>Pseudomonadota</taxon>
        <taxon>Alphaproteobacteria</taxon>
        <taxon>Sphingomonadales</taxon>
        <taxon>Erythrobacteraceae</taxon>
        <taxon>Aurantiacibacter</taxon>
    </lineage>
</organism>
<dbReference type="GO" id="GO:0003886">
    <property type="term" value="F:DNA (cytosine-5-)-methyltransferase activity"/>
    <property type="evidence" value="ECO:0007669"/>
    <property type="project" value="UniProtKB-EC"/>
</dbReference>
<dbReference type="InterPro" id="IPR050390">
    <property type="entry name" value="C5-Methyltransferase"/>
</dbReference>
<accession>A0A3N5DCX8</accession>
<feature type="active site" evidence="6">
    <location>
        <position position="128"/>
    </location>
</feature>
<dbReference type="InterPro" id="IPR018117">
    <property type="entry name" value="C5_DNA_meth_AS"/>
</dbReference>
<dbReference type="Gene3D" id="3.90.120.10">
    <property type="entry name" value="DNA Methylase, subunit A, domain 2"/>
    <property type="match status" value="1"/>
</dbReference>
<keyword evidence="2 6" id="KW-0808">Transferase</keyword>
<dbReference type="GO" id="GO:0009307">
    <property type="term" value="P:DNA restriction-modification system"/>
    <property type="evidence" value="ECO:0007669"/>
    <property type="project" value="UniProtKB-KW"/>
</dbReference>
<evidence type="ECO:0000256" key="8">
    <source>
        <dbReference type="RuleBase" id="RU000417"/>
    </source>
</evidence>
<evidence type="ECO:0000256" key="7">
    <source>
        <dbReference type="RuleBase" id="RU000416"/>
    </source>
</evidence>
<dbReference type="OrthoDB" id="9813719at2"/>
<evidence type="ECO:0000313" key="9">
    <source>
        <dbReference type="EMBL" id="RPF72698.1"/>
    </source>
</evidence>
<dbReference type="GO" id="GO:0032259">
    <property type="term" value="P:methylation"/>
    <property type="evidence" value="ECO:0007669"/>
    <property type="project" value="UniProtKB-KW"/>
</dbReference>
<dbReference type="Pfam" id="PF00145">
    <property type="entry name" value="DNA_methylase"/>
    <property type="match status" value="2"/>
</dbReference>
<evidence type="ECO:0000256" key="1">
    <source>
        <dbReference type="ARBA" id="ARBA00022603"/>
    </source>
</evidence>
<keyword evidence="4" id="KW-0680">Restriction system</keyword>
<evidence type="ECO:0000256" key="2">
    <source>
        <dbReference type="ARBA" id="ARBA00022679"/>
    </source>
</evidence>
<evidence type="ECO:0000256" key="3">
    <source>
        <dbReference type="ARBA" id="ARBA00022691"/>
    </source>
</evidence>
<name>A0A3N5DCX8_9SPHN</name>
<protein>
    <recommendedName>
        <fullName evidence="8">Cytosine-specific methyltransferase</fullName>
        <ecNumber evidence="8">2.1.1.37</ecNumber>
    </recommendedName>
</protein>
<dbReference type="PANTHER" id="PTHR10629:SF52">
    <property type="entry name" value="DNA (CYTOSINE-5)-METHYLTRANSFERASE 1"/>
    <property type="match status" value="1"/>
</dbReference>
<evidence type="ECO:0000313" key="10">
    <source>
        <dbReference type="Proteomes" id="UP000275232"/>
    </source>
</evidence>
<dbReference type="NCBIfam" id="TIGR00675">
    <property type="entry name" value="dcm"/>
    <property type="match status" value="1"/>
</dbReference>
<dbReference type="EC" id="2.1.1.37" evidence="8"/>
<keyword evidence="10" id="KW-1185">Reference proteome</keyword>
<comment type="catalytic activity">
    <reaction evidence="5 8">
        <text>a 2'-deoxycytidine in DNA + S-adenosyl-L-methionine = a 5-methyl-2'-deoxycytidine in DNA + S-adenosyl-L-homocysteine + H(+)</text>
        <dbReference type="Rhea" id="RHEA:13681"/>
        <dbReference type="Rhea" id="RHEA-COMP:11369"/>
        <dbReference type="Rhea" id="RHEA-COMP:11370"/>
        <dbReference type="ChEBI" id="CHEBI:15378"/>
        <dbReference type="ChEBI" id="CHEBI:57856"/>
        <dbReference type="ChEBI" id="CHEBI:59789"/>
        <dbReference type="ChEBI" id="CHEBI:85452"/>
        <dbReference type="ChEBI" id="CHEBI:85454"/>
        <dbReference type="EC" id="2.1.1.37"/>
    </reaction>
</comment>
<gene>
    <name evidence="9" type="ORF">EG799_05330</name>
</gene>
<dbReference type="Gene3D" id="3.40.50.150">
    <property type="entry name" value="Vaccinia Virus protein VP39"/>
    <property type="match status" value="1"/>
</dbReference>
<proteinExistence type="inferred from homology"/>
<dbReference type="SUPFAM" id="SSF53335">
    <property type="entry name" value="S-adenosyl-L-methionine-dependent methyltransferases"/>
    <property type="match status" value="1"/>
</dbReference>
<dbReference type="AlphaFoldDB" id="A0A3N5DCX8"/>
<comment type="similarity">
    <text evidence="6 7">Belongs to the class I-like SAM-binding methyltransferase superfamily. C5-methyltransferase family.</text>
</comment>
<dbReference type="InterPro" id="IPR029063">
    <property type="entry name" value="SAM-dependent_MTases_sf"/>
</dbReference>
<comment type="caution">
    <text evidence="9">The sequence shown here is derived from an EMBL/GenBank/DDBJ whole genome shotgun (WGS) entry which is preliminary data.</text>
</comment>
<keyword evidence="1 6" id="KW-0489">Methyltransferase</keyword>
<dbReference type="PANTHER" id="PTHR10629">
    <property type="entry name" value="CYTOSINE-SPECIFIC METHYLTRANSFERASE"/>
    <property type="match status" value="1"/>
</dbReference>
<dbReference type="PROSITE" id="PS00094">
    <property type="entry name" value="C5_MTASE_1"/>
    <property type="match status" value="1"/>
</dbReference>
<dbReference type="PROSITE" id="PS51679">
    <property type="entry name" value="SAM_MT_C5"/>
    <property type="match status" value="1"/>
</dbReference>
<dbReference type="EMBL" id="RPFZ01000001">
    <property type="protein sequence ID" value="RPF72698.1"/>
    <property type="molecule type" value="Genomic_DNA"/>
</dbReference>
<dbReference type="Proteomes" id="UP000275232">
    <property type="component" value="Unassembled WGS sequence"/>
</dbReference>
<evidence type="ECO:0000256" key="6">
    <source>
        <dbReference type="PROSITE-ProRule" id="PRU01016"/>
    </source>
</evidence>
<keyword evidence="3 6" id="KW-0949">S-adenosyl-L-methionine</keyword>
<evidence type="ECO:0000256" key="5">
    <source>
        <dbReference type="ARBA" id="ARBA00047422"/>
    </source>
</evidence>
<dbReference type="PRINTS" id="PR00105">
    <property type="entry name" value="C5METTRFRASE"/>
</dbReference>
<sequence length="379" mass="41058">MPSSGLRRSSHHGSQRIQLTETDFCATIGLAGTARERLRFSYLPRKAGSGDEKVSDITAIDLFCGAGGLTLGMKRAGVRTVAAVEYDRDACRTFGASFPDVTLVDDDIRNVDFRSYANIDLVVGGPPCQPWSTGGKRMGERDSRDMLPEFVRAVLESRPKAFLMENVPGLAGTHLEYLMETVRPLRDHYDIGEPAMVNAADHGVPQKRRRMLLTGYRRDVGGSFKVPPSQAIVPASAAIGKKVVGEHNPSKVTYAKNPDIRPNPFDGQLFNGGGRGIDLARPSPTILASAGGNKTPFIDVADLVPAYHAHLLAGGRPRSGTLPNARRISVRECARLQTFPDDMVFHGRRSSQYRQVGNAVLPVLAEVAARALLQGMCVV</sequence>
<evidence type="ECO:0000256" key="4">
    <source>
        <dbReference type="ARBA" id="ARBA00022747"/>
    </source>
</evidence>
<reference evidence="9 10" key="1">
    <citation type="submission" date="2018-11" db="EMBL/GenBank/DDBJ databases">
        <title>Erythrobacter spongiae sp. nov., isolated from a marine sponge.</title>
        <authorList>
            <person name="Zhuang L."/>
            <person name="Luo L."/>
        </authorList>
    </citation>
    <scope>NUCLEOTIDE SEQUENCE [LARGE SCALE GENOMIC DNA]</scope>
    <source>
        <strain evidence="9 10">HN-E23</strain>
    </source>
</reference>